<reference evidence="2" key="2">
    <citation type="submission" date="2016-10" db="EMBL/GenBank/DDBJ databases">
        <authorList>
            <person name="de Groot N.N."/>
        </authorList>
    </citation>
    <scope>NUCLEOTIDE SEQUENCE</scope>
    <source>
        <strain evidence="2">C.0024</strain>
    </source>
</reference>
<keyword evidence="2" id="KW-0934">Plastid</keyword>
<dbReference type="EMBL" id="LT622878">
    <property type="protein sequence ID" value="SCW24508.1"/>
    <property type="molecule type" value="Genomic_DNA"/>
</dbReference>
<organism evidence="2">
    <name type="scientific">Trichogloeopsis pedicellata</name>
    <dbReference type="NCBI Taxonomy" id="1495610"/>
    <lineage>
        <taxon>Eukaryota</taxon>
        <taxon>Rhodophyta</taxon>
        <taxon>Florideophyceae</taxon>
        <taxon>Nemaliophycidae</taxon>
        <taxon>Nemaliales</taxon>
        <taxon>Liagoraceae</taxon>
        <taxon>Trichogloeopsis</taxon>
    </lineage>
</organism>
<protein>
    <submittedName>
        <fullName evidence="2">Uracil phosphoribosyltransferase</fullName>
    </submittedName>
</protein>
<evidence type="ECO:0000313" key="2">
    <source>
        <dbReference type="EMBL" id="SCW24508.1"/>
    </source>
</evidence>
<keyword evidence="2" id="KW-0808">Transferase</keyword>
<dbReference type="RefSeq" id="YP_009315850.1">
    <property type="nucleotide sequence ID" value="NC_031668.1"/>
</dbReference>
<evidence type="ECO:0000259" key="1">
    <source>
        <dbReference type="Pfam" id="PF14681"/>
    </source>
</evidence>
<sequence>MPIHIHSIKHPLVLNWISYLLNPNITTYNKNELINKLSLALIYEATRKSIKNQKLYIKYITHIHETYLMRQYDIIVFCTSITIGQIISKDLQYLIPNLQIHTIVLKKIDSGWDLFVENHKLQDITYNSQIIILEEELISSKIQAILEQIPKHILNNTIQICCSISNKLEIDKLSKIYTHIDVYTGYLTDIYLYKKTLTYSP</sequence>
<feature type="domain" description="Phosphoribosyltransferase" evidence="1">
    <location>
        <begin position="8"/>
        <end position="186"/>
    </location>
</feature>
<dbReference type="GO" id="GO:0016757">
    <property type="term" value="F:glycosyltransferase activity"/>
    <property type="evidence" value="ECO:0007669"/>
    <property type="project" value="UniProtKB-KW"/>
</dbReference>
<dbReference type="SUPFAM" id="SSF53271">
    <property type="entry name" value="PRTase-like"/>
    <property type="match status" value="1"/>
</dbReference>
<geneLocation type="chloroplast" evidence="2"/>
<dbReference type="InterPro" id="IPR000836">
    <property type="entry name" value="PRTase_dom"/>
</dbReference>
<dbReference type="Pfam" id="PF14681">
    <property type="entry name" value="UPRTase"/>
    <property type="match status" value="1"/>
</dbReference>
<name>A0A1G4P0U6_9FLOR</name>
<keyword evidence="2" id="KW-0328">Glycosyltransferase</keyword>
<dbReference type="AlphaFoldDB" id="A0A1G4P0U6"/>
<reference evidence="2" key="1">
    <citation type="submission" date="2016-10" db="EMBL/GenBank/DDBJ databases">
        <title>Chloroplast genomes as a tool to resolve red algal phylogenies: a case study in the Nemaliales.</title>
        <authorList>
            <person name="Costa J.F."/>
            <person name="Lin S.M."/>
            <person name="Macaya E.C."/>
            <person name="Fernandez-Garcia C."/>
            <person name="Verbruggen H."/>
        </authorList>
    </citation>
    <scope>NUCLEOTIDE SEQUENCE</scope>
    <source>
        <strain evidence="2">C.0024</strain>
    </source>
</reference>
<keyword evidence="2" id="KW-0150">Chloroplast</keyword>
<dbReference type="Gene3D" id="3.40.50.2020">
    <property type="match status" value="1"/>
</dbReference>
<accession>A0A1G4P0U6</accession>
<dbReference type="InterPro" id="IPR029057">
    <property type="entry name" value="PRTase-like"/>
</dbReference>
<proteinExistence type="predicted"/>
<dbReference type="GeneID" id="30000462"/>
<gene>
    <name evidence="2" type="primary">upp</name>
    <name evidence="2" type="ORF">C00024_235</name>
</gene>